<gene>
    <name evidence="4" type="ORF">H6G94_34135</name>
</gene>
<reference evidence="4 5" key="1">
    <citation type="journal article" date="2020" name="ISME J.">
        <title>Comparative genomics reveals insights into cyanobacterial evolution and habitat adaptation.</title>
        <authorList>
            <person name="Chen M.Y."/>
            <person name="Teng W.K."/>
            <person name="Zhao L."/>
            <person name="Hu C.X."/>
            <person name="Zhou Y.K."/>
            <person name="Han B.P."/>
            <person name="Song L.R."/>
            <person name="Shu W.S."/>
        </authorList>
    </citation>
    <scope>NUCLEOTIDE SEQUENCE [LARGE SCALE GENOMIC DNA]</scope>
    <source>
        <strain evidence="4 5">FACHB-252</strain>
    </source>
</reference>
<evidence type="ECO:0000259" key="2">
    <source>
        <dbReference type="Pfam" id="PF19963"/>
    </source>
</evidence>
<evidence type="ECO:0000259" key="1">
    <source>
        <dbReference type="Pfam" id="PF19955"/>
    </source>
</evidence>
<dbReference type="Proteomes" id="UP000606396">
    <property type="component" value="Unassembled WGS sequence"/>
</dbReference>
<dbReference type="InterPro" id="IPR045450">
    <property type="entry name" value="VMAP_C"/>
</dbReference>
<sequence>MKLPGEAIEKIRTALKSAFPNREKLVRMLRIHLDIEESDVPDNSDYRQVIFDLIIRLEQEGRVSDLIEGALQEVPGNSVLQNLPEMLIAIIKKKLIVKDDDNLRKLSQKLNICFLYIILIKLTTSNEKLLSQIKQIYFKYCSELDWYEDWEDTIPNTITEILSNLKKKSRNDEMEYIVHFASCLSKVLLKQEKNHNPLIEQLKSWVQNNTNNYPILPIAIENNNTIRHELNTIPTHLLILLNPSQQHQNQRYFVSAWFIDDGRNDEFNYQTAKGYKLLELQNQEKETFLLAEISSLIDDYIEQIIPYLNDNSAQPTIEIFLPYILLNEAIDTWKIQNEDFPVSIGSLYKVIVRSSNRLNKYRFRNVWVQKWNTLINLTQSNCFQCFISGGFSSGAELFSKINQDDVVALTLMKAVPTEEYFKAINTTALPLALWFRQELNVPNFEDEIKELLKCLITEIPERVRQRRSSDFSCNDEQRIGHHLSLLWENPYIVPPSKKEYTTP</sequence>
<dbReference type="EMBL" id="JACJTC010000043">
    <property type="protein sequence ID" value="MBD2616227.1"/>
    <property type="molecule type" value="Genomic_DNA"/>
</dbReference>
<protein>
    <submittedName>
        <fullName evidence="4">Uncharacterized protein</fullName>
    </submittedName>
</protein>
<organism evidence="4 5">
    <name type="scientific">Nostoc punctiforme FACHB-252</name>
    <dbReference type="NCBI Taxonomy" id="1357509"/>
    <lineage>
        <taxon>Bacteria</taxon>
        <taxon>Bacillati</taxon>
        <taxon>Cyanobacteriota</taxon>
        <taxon>Cyanophyceae</taxon>
        <taxon>Nostocales</taxon>
        <taxon>Nostocaceae</taxon>
        <taxon>Nostoc</taxon>
    </lineage>
</organism>
<proteinExistence type="predicted"/>
<dbReference type="RefSeq" id="WP_190952681.1">
    <property type="nucleotide sequence ID" value="NZ_JACJTC010000043.1"/>
</dbReference>
<evidence type="ECO:0000313" key="5">
    <source>
        <dbReference type="Proteomes" id="UP000606396"/>
    </source>
</evidence>
<keyword evidence="5" id="KW-1185">Reference proteome</keyword>
<dbReference type="InterPro" id="IPR045430">
    <property type="entry name" value="EAD1"/>
</dbReference>
<dbReference type="Pfam" id="PF19955">
    <property type="entry name" value="EAD1"/>
    <property type="match status" value="1"/>
</dbReference>
<feature type="domain" description="vWA-MoxR associated protein middle region 1" evidence="2">
    <location>
        <begin position="127"/>
        <end position="240"/>
    </location>
</feature>
<accession>A0ABR8HM54</accession>
<dbReference type="InterPro" id="IPR045440">
    <property type="entry name" value="VMAP-M1"/>
</dbReference>
<dbReference type="Pfam" id="PF19963">
    <property type="entry name" value="VMAP-M1"/>
    <property type="match status" value="1"/>
</dbReference>
<evidence type="ECO:0000313" key="4">
    <source>
        <dbReference type="EMBL" id="MBD2616227.1"/>
    </source>
</evidence>
<comment type="caution">
    <text evidence="4">The sequence shown here is derived from an EMBL/GenBank/DDBJ whole genome shotgun (WGS) entry which is preliminary data.</text>
</comment>
<name>A0ABR8HM54_NOSPU</name>
<feature type="domain" description="vWA-MoxR associated protein C-terminal" evidence="3">
    <location>
        <begin position="250"/>
        <end position="490"/>
    </location>
</feature>
<feature type="domain" description="Effector-associated" evidence="1">
    <location>
        <begin position="1"/>
        <end position="84"/>
    </location>
</feature>
<dbReference type="Pfam" id="PF20028">
    <property type="entry name" value="VMAP-C"/>
    <property type="match status" value="1"/>
</dbReference>
<evidence type="ECO:0000259" key="3">
    <source>
        <dbReference type="Pfam" id="PF20028"/>
    </source>
</evidence>